<organism evidence="1">
    <name type="scientific">Nothobranchius kadleci</name>
    <name type="common">African annual killifish</name>
    <dbReference type="NCBI Taxonomy" id="1051664"/>
    <lineage>
        <taxon>Eukaryota</taxon>
        <taxon>Metazoa</taxon>
        <taxon>Chordata</taxon>
        <taxon>Craniata</taxon>
        <taxon>Vertebrata</taxon>
        <taxon>Euteleostomi</taxon>
        <taxon>Actinopterygii</taxon>
        <taxon>Neopterygii</taxon>
        <taxon>Teleostei</taxon>
        <taxon>Neoteleostei</taxon>
        <taxon>Acanthomorphata</taxon>
        <taxon>Ovalentaria</taxon>
        <taxon>Atherinomorphae</taxon>
        <taxon>Cyprinodontiformes</taxon>
        <taxon>Nothobranchiidae</taxon>
        <taxon>Nothobranchius</taxon>
    </lineage>
</organism>
<evidence type="ECO:0000313" key="1">
    <source>
        <dbReference type="EMBL" id="SBP65167.1"/>
    </source>
</evidence>
<dbReference type="EMBL" id="HADZ01001226">
    <property type="protein sequence ID" value="SBP65167.1"/>
    <property type="molecule type" value="Transcribed_RNA"/>
</dbReference>
<dbReference type="AlphaFoldDB" id="A0A1A8BC73"/>
<reference evidence="1" key="1">
    <citation type="submission" date="2016-05" db="EMBL/GenBank/DDBJ databases">
        <authorList>
            <person name="Lavstsen T."/>
            <person name="Jespersen J.S."/>
        </authorList>
    </citation>
    <scope>NUCLEOTIDE SEQUENCE</scope>
    <source>
        <tissue evidence="1">Brain</tissue>
    </source>
</reference>
<accession>A0A1A8BC73</accession>
<reference evidence="1" key="2">
    <citation type="submission" date="2016-06" db="EMBL/GenBank/DDBJ databases">
        <title>The genome of a short-lived fish provides insights into sex chromosome evolution and the genetic control of aging.</title>
        <authorList>
            <person name="Reichwald K."/>
            <person name="Felder M."/>
            <person name="Petzold A."/>
            <person name="Koch P."/>
            <person name="Groth M."/>
            <person name="Platzer M."/>
        </authorList>
    </citation>
    <scope>NUCLEOTIDE SEQUENCE</scope>
    <source>
        <tissue evidence="1">Brain</tissue>
    </source>
</reference>
<sequence length="123" mass="13790">MLRGENRVTGRQLTTDHDKCGLSYRGDKEEEDYSLENITVNHGNVLELILLLSKYDICLQQHVNTCIDNSKKQHETGAKGRGSLVTLLSNDTFNKVVDVISQLIKAIIAEEVRQAGMFSVQID</sequence>
<evidence type="ECO:0008006" key="2">
    <source>
        <dbReference type="Google" id="ProtNLM"/>
    </source>
</evidence>
<name>A0A1A8BC73_NOTKA</name>
<protein>
    <recommendedName>
        <fullName evidence="2">DUF4371 domain-containing protein</fullName>
    </recommendedName>
</protein>
<gene>
    <name evidence="1" type="primary">BX936298.1</name>
</gene>
<proteinExistence type="predicted"/>
<feature type="non-terminal residue" evidence="1">
    <location>
        <position position="123"/>
    </location>
</feature>